<evidence type="ECO:0000313" key="3">
    <source>
        <dbReference type="Proteomes" id="UP001278766"/>
    </source>
</evidence>
<dbReference type="InterPro" id="IPR016181">
    <property type="entry name" value="Acyl_CoA_acyltransferase"/>
</dbReference>
<dbReference type="CDD" id="cd04301">
    <property type="entry name" value="NAT_SF"/>
    <property type="match status" value="1"/>
</dbReference>
<sequence>MSSPFPPRTWTREASGITYTISTDPSLIQLDAVNAAFATDMIYWAKPLPPDALQRCVEQSLCFGLYTPRDDNHPEMVGFARLITDHTTFGYLTDVYILPPHQGRGLGKWLLRCLDEVVRAWPDLRRCLLLTRDAAAVRMYREAFGARELRSRGEGVEGEGGGGGGGALFILERVGGGGVFTGEEGLVGKDGGAVVGSEE</sequence>
<dbReference type="SUPFAM" id="SSF55729">
    <property type="entry name" value="Acyl-CoA N-acyltransferases (Nat)"/>
    <property type="match status" value="1"/>
</dbReference>
<dbReference type="GeneID" id="87836713"/>
<accession>A0AAE0H9W9</accession>
<dbReference type="InterPro" id="IPR000182">
    <property type="entry name" value="GNAT_dom"/>
</dbReference>
<dbReference type="AlphaFoldDB" id="A0AAE0H9W9"/>
<dbReference type="Pfam" id="PF00583">
    <property type="entry name" value="Acetyltransf_1"/>
    <property type="match status" value="1"/>
</dbReference>
<gene>
    <name evidence="2" type="ORF">B0H64DRAFT_233849</name>
</gene>
<proteinExistence type="predicted"/>
<dbReference type="Proteomes" id="UP001278766">
    <property type="component" value="Unassembled WGS sequence"/>
</dbReference>
<feature type="domain" description="N-acetyltransferase" evidence="1">
    <location>
        <begin position="17"/>
        <end position="175"/>
    </location>
</feature>
<dbReference type="PANTHER" id="PTHR43233:SF1">
    <property type="entry name" value="FAMILY N-ACETYLTRANSFERASE, PUTATIVE (AFU_ORTHOLOGUE AFUA_6G03350)-RELATED"/>
    <property type="match status" value="1"/>
</dbReference>
<name>A0AAE0H9W9_9PEZI</name>
<dbReference type="EMBL" id="JAUEPN010000007">
    <property type="protein sequence ID" value="KAK3292658.1"/>
    <property type="molecule type" value="Genomic_DNA"/>
</dbReference>
<comment type="caution">
    <text evidence="2">The sequence shown here is derived from an EMBL/GenBank/DDBJ whole genome shotgun (WGS) entry which is preliminary data.</text>
</comment>
<evidence type="ECO:0000313" key="2">
    <source>
        <dbReference type="EMBL" id="KAK3292658.1"/>
    </source>
</evidence>
<dbReference type="Gene3D" id="3.40.630.30">
    <property type="match status" value="1"/>
</dbReference>
<dbReference type="InterPro" id="IPR053144">
    <property type="entry name" value="Acetyltransferase_Butenolide"/>
</dbReference>
<reference evidence="2" key="2">
    <citation type="submission" date="2023-06" db="EMBL/GenBank/DDBJ databases">
        <authorList>
            <consortium name="Lawrence Berkeley National Laboratory"/>
            <person name="Haridas S."/>
            <person name="Hensen N."/>
            <person name="Bonometti L."/>
            <person name="Westerberg I."/>
            <person name="Brannstrom I.O."/>
            <person name="Guillou S."/>
            <person name="Cros-Aarteil S."/>
            <person name="Calhoun S."/>
            <person name="Kuo A."/>
            <person name="Mondo S."/>
            <person name="Pangilinan J."/>
            <person name="Riley R."/>
            <person name="Labutti K."/>
            <person name="Andreopoulos B."/>
            <person name="Lipzen A."/>
            <person name="Chen C."/>
            <person name="Yanf M."/>
            <person name="Daum C."/>
            <person name="Ng V."/>
            <person name="Clum A."/>
            <person name="Steindorff A."/>
            <person name="Ohm R."/>
            <person name="Martin F."/>
            <person name="Silar P."/>
            <person name="Natvig D."/>
            <person name="Lalanne C."/>
            <person name="Gautier V."/>
            <person name="Ament-Velasquez S.L."/>
            <person name="Kruys A."/>
            <person name="Hutchinson M.I."/>
            <person name="Powell A.J."/>
            <person name="Barry K."/>
            <person name="Miller A.N."/>
            <person name="Grigoriev I.V."/>
            <person name="Debuchy R."/>
            <person name="Gladieux P."/>
            <person name="Thoren M.H."/>
            <person name="Johannesson H."/>
        </authorList>
    </citation>
    <scope>NUCLEOTIDE SEQUENCE</scope>
    <source>
        <strain evidence="2">CBS 168.71</strain>
    </source>
</reference>
<reference evidence="2" key="1">
    <citation type="journal article" date="2023" name="Mol. Phylogenet. Evol.">
        <title>Genome-scale phylogeny and comparative genomics of the fungal order Sordariales.</title>
        <authorList>
            <person name="Hensen N."/>
            <person name="Bonometti L."/>
            <person name="Westerberg I."/>
            <person name="Brannstrom I.O."/>
            <person name="Guillou S."/>
            <person name="Cros-Aarteil S."/>
            <person name="Calhoun S."/>
            <person name="Haridas S."/>
            <person name="Kuo A."/>
            <person name="Mondo S."/>
            <person name="Pangilinan J."/>
            <person name="Riley R."/>
            <person name="LaButti K."/>
            <person name="Andreopoulos B."/>
            <person name="Lipzen A."/>
            <person name="Chen C."/>
            <person name="Yan M."/>
            <person name="Daum C."/>
            <person name="Ng V."/>
            <person name="Clum A."/>
            <person name="Steindorff A."/>
            <person name="Ohm R.A."/>
            <person name="Martin F."/>
            <person name="Silar P."/>
            <person name="Natvig D.O."/>
            <person name="Lalanne C."/>
            <person name="Gautier V."/>
            <person name="Ament-Velasquez S.L."/>
            <person name="Kruys A."/>
            <person name="Hutchinson M.I."/>
            <person name="Powell A.J."/>
            <person name="Barry K."/>
            <person name="Miller A.N."/>
            <person name="Grigoriev I.V."/>
            <person name="Debuchy R."/>
            <person name="Gladieux P."/>
            <person name="Hiltunen Thoren M."/>
            <person name="Johannesson H."/>
        </authorList>
    </citation>
    <scope>NUCLEOTIDE SEQUENCE</scope>
    <source>
        <strain evidence="2">CBS 168.71</strain>
    </source>
</reference>
<evidence type="ECO:0000259" key="1">
    <source>
        <dbReference type="PROSITE" id="PS51186"/>
    </source>
</evidence>
<protein>
    <recommendedName>
        <fullName evidence="1">N-acetyltransferase domain-containing protein</fullName>
    </recommendedName>
</protein>
<dbReference type="RefSeq" id="XP_062656172.1">
    <property type="nucleotide sequence ID" value="XM_062799765.1"/>
</dbReference>
<dbReference type="PROSITE" id="PS51186">
    <property type="entry name" value="GNAT"/>
    <property type="match status" value="1"/>
</dbReference>
<keyword evidence="3" id="KW-1185">Reference proteome</keyword>
<organism evidence="2 3">
    <name type="scientific">Chaetomium fimeti</name>
    <dbReference type="NCBI Taxonomy" id="1854472"/>
    <lineage>
        <taxon>Eukaryota</taxon>
        <taxon>Fungi</taxon>
        <taxon>Dikarya</taxon>
        <taxon>Ascomycota</taxon>
        <taxon>Pezizomycotina</taxon>
        <taxon>Sordariomycetes</taxon>
        <taxon>Sordariomycetidae</taxon>
        <taxon>Sordariales</taxon>
        <taxon>Chaetomiaceae</taxon>
        <taxon>Chaetomium</taxon>
    </lineage>
</organism>
<dbReference type="GO" id="GO:0016747">
    <property type="term" value="F:acyltransferase activity, transferring groups other than amino-acyl groups"/>
    <property type="evidence" value="ECO:0007669"/>
    <property type="project" value="InterPro"/>
</dbReference>
<dbReference type="PANTHER" id="PTHR43233">
    <property type="entry name" value="FAMILY N-ACETYLTRANSFERASE, PUTATIVE (AFU_ORTHOLOGUE AFUA_6G03350)-RELATED"/>
    <property type="match status" value="1"/>
</dbReference>